<dbReference type="InterPro" id="IPR002401">
    <property type="entry name" value="Cyt_P450_E_grp-I"/>
</dbReference>
<evidence type="ECO:0000256" key="3">
    <source>
        <dbReference type="ARBA" id="ARBA00023002"/>
    </source>
</evidence>
<gene>
    <name evidence="7" type="ORF">VFPPC_16845</name>
</gene>
<keyword evidence="4 5" id="KW-0408">Iron</keyword>
<dbReference type="InterPro" id="IPR050364">
    <property type="entry name" value="Cytochrome_P450_fung"/>
</dbReference>
<dbReference type="PRINTS" id="PR00463">
    <property type="entry name" value="EP450I"/>
</dbReference>
<dbReference type="GO" id="GO:0016705">
    <property type="term" value="F:oxidoreductase activity, acting on paired donors, with incorporation or reduction of molecular oxygen"/>
    <property type="evidence" value="ECO:0007669"/>
    <property type="project" value="InterPro"/>
</dbReference>
<dbReference type="AlphaFoldDB" id="A0A179F2I4"/>
<evidence type="ECO:0000256" key="1">
    <source>
        <dbReference type="ARBA" id="ARBA00010617"/>
    </source>
</evidence>
<protein>
    <submittedName>
        <fullName evidence="7">Cytochrome P450</fullName>
    </submittedName>
</protein>
<dbReference type="SUPFAM" id="SSF48264">
    <property type="entry name" value="Cytochrome P450"/>
    <property type="match status" value="1"/>
</dbReference>
<comment type="cofactor">
    <cofactor evidence="5">
        <name>heme</name>
        <dbReference type="ChEBI" id="CHEBI:30413"/>
    </cofactor>
</comment>
<dbReference type="OrthoDB" id="1470350at2759"/>
<comment type="similarity">
    <text evidence="1">Belongs to the cytochrome P450 family.</text>
</comment>
<dbReference type="Gene3D" id="1.10.630.10">
    <property type="entry name" value="Cytochrome P450"/>
    <property type="match status" value="1"/>
</dbReference>
<feature type="transmembrane region" description="Helical" evidence="6">
    <location>
        <begin position="12"/>
        <end position="29"/>
    </location>
</feature>
<evidence type="ECO:0000256" key="4">
    <source>
        <dbReference type="ARBA" id="ARBA00023004"/>
    </source>
</evidence>
<dbReference type="PANTHER" id="PTHR46300:SF11">
    <property type="entry name" value="OXIDOREDUCTASE, PUTATIVE-RELATED"/>
    <property type="match status" value="1"/>
</dbReference>
<dbReference type="GeneID" id="28858592"/>
<evidence type="ECO:0000256" key="6">
    <source>
        <dbReference type="SAM" id="Phobius"/>
    </source>
</evidence>
<keyword evidence="5" id="KW-0349">Heme</keyword>
<keyword evidence="6" id="KW-0472">Membrane</keyword>
<dbReference type="EMBL" id="LSBJ02000002">
    <property type="protein sequence ID" value="OAQ59654.1"/>
    <property type="molecule type" value="Genomic_DNA"/>
</dbReference>
<sequence length="547" mass="62584">MDNVQVIPPTNVLFGLVLCVFGLYMIPFLKSRIHPGTHSPKRIRYPPGLEPWPVLGNLFFFRRLFKSPDKELTELTRQYGDTCMLWFGSQPVMIINTAKDVKQLLDKKGAIYSDRPAQNSFREQAWPWRLVNTGVGEKFRLLRRVYNNVLSPQQSVSFHKYQDYESKFMLRDLLSAPEGFLDHTKRFALSVIFSAVYGVRLVQLDHPTMVEFYGLWEDMMKYFQPGTLLVDYFPILQRLPSFLQPWLRLATELRTRESTLHRAFLGSLKLQVGAENEPRCFGSDLVKIQDREGFDDEQVINILAMLIGAGSDTTSSMLQSFFKVMALNPEVLRAAHKELDQIVGPTRLPTWEDEPNLPYIRALIKEVHRWAPIGSLGVPHATSISDIHRGRQVPKGTIVFPNLTSLNRDPERYEDPDIFMPERFLGDDLHANASANHPDFRRRDHFHYGFGRRLCQGIFLSESSLFIVISRVLWAFDISPKQGEPPLDMNDKISGLVTKPKPYRVSITPRSAVSQEVIEESAAMARTDILDLDSIEIVGSRRGAHLG</sequence>
<dbReference type="InterPro" id="IPR036396">
    <property type="entry name" value="Cyt_P450_sf"/>
</dbReference>
<dbReference type="Proteomes" id="UP000078397">
    <property type="component" value="Unassembled WGS sequence"/>
</dbReference>
<keyword evidence="6" id="KW-1133">Transmembrane helix</keyword>
<dbReference type="InterPro" id="IPR001128">
    <property type="entry name" value="Cyt_P450"/>
</dbReference>
<reference evidence="7 8" key="1">
    <citation type="journal article" date="2016" name="PLoS Pathog.">
        <title>Biosynthesis of antibiotic leucinostatins in bio-control fungus Purpureocillium lilacinum and their inhibition on phytophthora revealed by genome mining.</title>
        <authorList>
            <person name="Wang G."/>
            <person name="Liu Z."/>
            <person name="Lin R."/>
            <person name="Li E."/>
            <person name="Mao Z."/>
            <person name="Ling J."/>
            <person name="Yang Y."/>
            <person name="Yin W.B."/>
            <person name="Xie B."/>
        </authorList>
    </citation>
    <scope>NUCLEOTIDE SEQUENCE [LARGE SCALE GENOMIC DNA]</scope>
    <source>
        <strain evidence="7">170</strain>
    </source>
</reference>
<evidence type="ECO:0000256" key="2">
    <source>
        <dbReference type="ARBA" id="ARBA00022723"/>
    </source>
</evidence>
<dbReference type="GO" id="GO:0004497">
    <property type="term" value="F:monooxygenase activity"/>
    <property type="evidence" value="ECO:0007669"/>
    <property type="project" value="InterPro"/>
</dbReference>
<keyword evidence="6" id="KW-0812">Transmembrane</keyword>
<evidence type="ECO:0000313" key="8">
    <source>
        <dbReference type="Proteomes" id="UP000078397"/>
    </source>
</evidence>
<dbReference type="PANTHER" id="PTHR46300">
    <property type="entry name" value="P450, PUTATIVE (EUROFUNG)-RELATED-RELATED"/>
    <property type="match status" value="1"/>
</dbReference>
<keyword evidence="3" id="KW-0560">Oxidoreductase</keyword>
<dbReference type="STRING" id="1380566.A0A179F2I4"/>
<dbReference type="Pfam" id="PF00067">
    <property type="entry name" value="p450"/>
    <property type="match status" value="1"/>
</dbReference>
<dbReference type="GO" id="GO:0005506">
    <property type="term" value="F:iron ion binding"/>
    <property type="evidence" value="ECO:0007669"/>
    <property type="project" value="InterPro"/>
</dbReference>
<dbReference type="KEGG" id="pchm:VFPPC_16845"/>
<dbReference type="CDD" id="cd11065">
    <property type="entry name" value="CYP64-like"/>
    <property type="match status" value="1"/>
</dbReference>
<evidence type="ECO:0000313" key="7">
    <source>
        <dbReference type="EMBL" id="OAQ59654.1"/>
    </source>
</evidence>
<proteinExistence type="inferred from homology"/>
<dbReference type="GO" id="GO:0020037">
    <property type="term" value="F:heme binding"/>
    <property type="evidence" value="ECO:0007669"/>
    <property type="project" value="InterPro"/>
</dbReference>
<feature type="binding site" description="axial binding residue" evidence="5">
    <location>
        <position position="455"/>
    </location>
    <ligand>
        <name>heme</name>
        <dbReference type="ChEBI" id="CHEBI:30413"/>
    </ligand>
    <ligandPart>
        <name>Fe</name>
        <dbReference type="ChEBI" id="CHEBI:18248"/>
    </ligandPart>
</feature>
<keyword evidence="8" id="KW-1185">Reference proteome</keyword>
<dbReference type="RefSeq" id="XP_018137647.1">
    <property type="nucleotide sequence ID" value="XM_018294598.1"/>
</dbReference>
<name>A0A179F2I4_METCM</name>
<keyword evidence="2 5" id="KW-0479">Metal-binding</keyword>
<comment type="caution">
    <text evidence="7">The sequence shown here is derived from an EMBL/GenBank/DDBJ whole genome shotgun (WGS) entry which is preliminary data.</text>
</comment>
<evidence type="ECO:0000256" key="5">
    <source>
        <dbReference type="PIRSR" id="PIRSR602401-1"/>
    </source>
</evidence>
<organism evidence="7 8">
    <name type="scientific">Pochonia chlamydosporia 170</name>
    <dbReference type="NCBI Taxonomy" id="1380566"/>
    <lineage>
        <taxon>Eukaryota</taxon>
        <taxon>Fungi</taxon>
        <taxon>Dikarya</taxon>
        <taxon>Ascomycota</taxon>
        <taxon>Pezizomycotina</taxon>
        <taxon>Sordariomycetes</taxon>
        <taxon>Hypocreomycetidae</taxon>
        <taxon>Hypocreales</taxon>
        <taxon>Clavicipitaceae</taxon>
        <taxon>Pochonia</taxon>
    </lineage>
</organism>
<accession>A0A179F2I4</accession>